<dbReference type="EMBL" id="CP006734">
    <property type="protein sequence ID" value="AGW42678.1"/>
    <property type="molecule type" value="Genomic_DNA"/>
</dbReference>
<dbReference type="Pfam" id="PF00356">
    <property type="entry name" value="LacI"/>
    <property type="match status" value="1"/>
</dbReference>
<protein>
    <recommendedName>
        <fullName evidence="5">HTH lacI-type domain-containing protein</fullName>
    </recommendedName>
</protein>
<dbReference type="GO" id="GO:0000976">
    <property type="term" value="F:transcription cis-regulatory region binding"/>
    <property type="evidence" value="ECO:0007669"/>
    <property type="project" value="TreeGrafter"/>
</dbReference>
<gene>
    <name evidence="6" type="ORF">O159_27920</name>
</gene>
<evidence type="ECO:0000259" key="5">
    <source>
        <dbReference type="PROSITE" id="PS50932"/>
    </source>
</evidence>
<dbReference type="SMART" id="SM00354">
    <property type="entry name" value="HTH_LACI"/>
    <property type="match status" value="1"/>
</dbReference>
<keyword evidence="1" id="KW-0805">Transcription regulation</keyword>
<organism evidence="6 7">
    <name type="scientific">Leifsonia xyli subsp. cynodontis DSM 46306</name>
    <dbReference type="NCBI Taxonomy" id="1389489"/>
    <lineage>
        <taxon>Bacteria</taxon>
        <taxon>Bacillati</taxon>
        <taxon>Actinomycetota</taxon>
        <taxon>Actinomycetes</taxon>
        <taxon>Micrococcales</taxon>
        <taxon>Microbacteriaceae</taxon>
        <taxon>Leifsonia</taxon>
    </lineage>
</organism>
<accession>U3PG73</accession>
<dbReference type="eggNOG" id="COG1609">
    <property type="taxonomic scope" value="Bacteria"/>
</dbReference>
<name>U3PG73_LEIXC</name>
<feature type="region of interest" description="Disordered" evidence="4">
    <location>
        <begin position="335"/>
        <end position="363"/>
    </location>
</feature>
<proteinExistence type="predicted"/>
<dbReference type="AlphaFoldDB" id="U3PG73"/>
<dbReference type="HOGENOM" id="CLU_037628_6_1_11"/>
<dbReference type="InterPro" id="IPR046335">
    <property type="entry name" value="LacI/GalR-like_sensor"/>
</dbReference>
<dbReference type="CDD" id="cd06267">
    <property type="entry name" value="PBP1_LacI_sugar_binding-like"/>
    <property type="match status" value="1"/>
</dbReference>
<feature type="domain" description="HTH lacI-type" evidence="5">
    <location>
        <begin position="3"/>
        <end position="57"/>
    </location>
</feature>
<sequence>MAVRLQDVADYAGVSIKTVSNVVRDYPHVSARMRERVQRAIDELGYRPNMMGRRLATGRTGLLALAFADVTLPYFAELARAVDAAAARHGYRVLLEQTDGTIEGERAVVSASEAGLVDGMMFQPTVMGSTELAQSRPGVPLVILGENAAPLALDRIMIDNVAAARAVTEHVLALGRRKVAFVGHEAHGLTRTSRLRIAGYQEALEAAGIAPDTRRLIASDSVSAVNAATAVGAALDAGLELDGLVCRDDLAAIGALRAVQERGLRIPDDIVVTGWDNVAVTAVTYPSLTTVAPDLRGLADRAVAMLLERIDGFDAAGRHELAEFSVVARESAPAYSAGYSPDRCGGTPGRDAGPERISAAVRG</sequence>
<dbReference type="PROSITE" id="PS00356">
    <property type="entry name" value="HTH_LACI_1"/>
    <property type="match status" value="1"/>
</dbReference>
<keyword evidence="3" id="KW-0804">Transcription</keyword>
<evidence type="ECO:0000313" key="7">
    <source>
        <dbReference type="Proteomes" id="UP000016743"/>
    </source>
</evidence>
<dbReference type="InterPro" id="IPR028082">
    <property type="entry name" value="Peripla_BP_I"/>
</dbReference>
<evidence type="ECO:0000256" key="3">
    <source>
        <dbReference type="ARBA" id="ARBA00023163"/>
    </source>
</evidence>
<dbReference type="InterPro" id="IPR000843">
    <property type="entry name" value="HTH_LacI"/>
</dbReference>
<dbReference type="PATRIC" id="fig|1389489.3.peg.2677"/>
<evidence type="ECO:0000313" key="6">
    <source>
        <dbReference type="EMBL" id="AGW42678.1"/>
    </source>
</evidence>
<dbReference type="InterPro" id="IPR010982">
    <property type="entry name" value="Lambda_DNA-bd_dom_sf"/>
</dbReference>
<dbReference type="Proteomes" id="UP000016743">
    <property type="component" value="Chromosome"/>
</dbReference>
<keyword evidence="7" id="KW-1185">Reference proteome</keyword>
<dbReference type="CDD" id="cd01392">
    <property type="entry name" value="HTH_LacI"/>
    <property type="match status" value="1"/>
</dbReference>
<dbReference type="PANTHER" id="PTHR30146:SF109">
    <property type="entry name" value="HTH-TYPE TRANSCRIPTIONAL REGULATOR GALS"/>
    <property type="match status" value="1"/>
</dbReference>
<dbReference type="SUPFAM" id="SSF47413">
    <property type="entry name" value="lambda repressor-like DNA-binding domains"/>
    <property type="match status" value="1"/>
</dbReference>
<dbReference type="Gene3D" id="3.40.50.2300">
    <property type="match status" value="2"/>
</dbReference>
<evidence type="ECO:0000256" key="4">
    <source>
        <dbReference type="SAM" id="MobiDB-lite"/>
    </source>
</evidence>
<evidence type="ECO:0000256" key="2">
    <source>
        <dbReference type="ARBA" id="ARBA00023125"/>
    </source>
</evidence>
<reference evidence="6 7" key="1">
    <citation type="journal article" date="2013" name="Genome Announc.">
        <title>Complete Genome Sequence of Leifsonia xyli subsp. cynodontis Strain DSM46306, a Gram-Positive Bacterial Pathogen of Grasses.</title>
        <authorList>
            <person name="Monteiro-Vitorello C.B."/>
            <person name="Zerillo M.M."/>
            <person name="Van Sluys M.A."/>
            <person name="Camargo L.E."/>
            <person name="Kitajima J.P."/>
        </authorList>
    </citation>
    <scope>NUCLEOTIDE SEQUENCE [LARGE SCALE GENOMIC DNA]</scope>
    <source>
        <strain evidence="6 7">DSM 46306</strain>
    </source>
</reference>
<dbReference type="SUPFAM" id="SSF53822">
    <property type="entry name" value="Periplasmic binding protein-like I"/>
    <property type="match status" value="1"/>
</dbReference>
<dbReference type="GO" id="GO:0003700">
    <property type="term" value="F:DNA-binding transcription factor activity"/>
    <property type="evidence" value="ECO:0007669"/>
    <property type="project" value="TreeGrafter"/>
</dbReference>
<dbReference type="Pfam" id="PF13377">
    <property type="entry name" value="Peripla_BP_3"/>
    <property type="match status" value="1"/>
</dbReference>
<dbReference type="STRING" id="1389489.O159_27920"/>
<dbReference type="PROSITE" id="PS50932">
    <property type="entry name" value="HTH_LACI_2"/>
    <property type="match status" value="1"/>
</dbReference>
<keyword evidence="2" id="KW-0238">DNA-binding</keyword>
<dbReference type="PANTHER" id="PTHR30146">
    <property type="entry name" value="LACI-RELATED TRANSCRIPTIONAL REPRESSOR"/>
    <property type="match status" value="1"/>
</dbReference>
<dbReference type="KEGG" id="lxy:O159_27920"/>
<dbReference type="Gene3D" id="1.10.260.40">
    <property type="entry name" value="lambda repressor-like DNA-binding domains"/>
    <property type="match status" value="1"/>
</dbReference>
<evidence type="ECO:0000256" key="1">
    <source>
        <dbReference type="ARBA" id="ARBA00023015"/>
    </source>
</evidence>